<evidence type="ECO:0000256" key="1">
    <source>
        <dbReference type="SAM" id="MobiDB-lite"/>
    </source>
</evidence>
<feature type="compositionally biased region" description="Basic residues" evidence="1">
    <location>
        <begin position="745"/>
        <end position="756"/>
    </location>
</feature>
<dbReference type="EMBL" id="CAUYUJ010018059">
    <property type="protein sequence ID" value="CAK0880318.1"/>
    <property type="molecule type" value="Genomic_DNA"/>
</dbReference>
<feature type="region of interest" description="Disordered" evidence="1">
    <location>
        <begin position="535"/>
        <end position="561"/>
    </location>
</feature>
<name>A0ABN9W6V2_9DINO</name>
<reference evidence="2" key="1">
    <citation type="submission" date="2023-10" db="EMBL/GenBank/DDBJ databases">
        <authorList>
            <person name="Chen Y."/>
            <person name="Shah S."/>
            <person name="Dougan E. K."/>
            <person name="Thang M."/>
            <person name="Chan C."/>
        </authorList>
    </citation>
    <scope>NUCLEOTIDE SEQUENCE [LARGE SCALE GENOMIC DNA]</scope>
</reference>
<feature type="region of interest" description="Disordered" evidence="1">
    <location>
        <begin position="493"/>
        <end position="513"/>
    </location>
</feature>
<feature type="region of interest" description="Disordered" evidence="1">
    <location>
        <begin position="712"/>
        <end position="768"/>
    </location>
</feature>
<feature type="region of interest" description="Disordered" evidence="1">
    <location>
        <begin position="907"/>
        <end position="930"/>
    </location>
</feature>
<feature type="compositionally biased region" description="Polar residues" evidence="1">
    <location>
        <begin position="789"/>
        <end position="800"/>
    </location>
</feature>
<organism evidence="2 3">
    <name type="scientific">Prorocentrum cordatum</name>
    <dbReference type="NCBI Taxonomy" id="2364126"/>
    <lineage>
        <taxon>Eukaryota</taxon>
        <taxon>Sar</taxon>
        <taxon>Alveolata</taxon>
        <taxon>Dinophyceae</taxon>
        <taxon>Prorocentrales</taxon>
        <taxon>Prorocentraceae</taxon>
        <taxon>Prorocentrum</taxon>
    </lineage>
</organism>
<sequence length="946" mass="102936">MQARDSWVAEPGRGSFAVRRLRPDCDVLRTTGMRKEMAKLPLNQYFDDLGAPRFEAPAVLSFAAQQLPSARFGSRAEAPAVSLAGSLPPISRRAALAAVEARDRDLEACKERGGKLWAVPPDQRVRVDDVRSRQLELLFCGIAGFELGLPPWVRRDDLLPAEADRGADYQNRVLIERENSTLREMTLESSGVEIQRDGAGGSHEMPPEEGWLLSFPEILAVLQVASLWARAAQGPGCLLGLERPTFCRLVLDLGLVDQKRVPYFRLVSQFDSLARLVSVPLRGQPNGMVVQPILSWRLFLTLMSHVFRQHFSNSSTKSTFVSALLDIVRLRLPESVIEDSGVDDAKLGDLLSGVLPARVFADKGSSAKAWLDFMVQDSEAADDEEVLGAQVPEMPQNVNIFREELMKEQRLRSLLVEPEVLHVLAVYMPLFRQLHACYAEGGSMGFREFQQFCADFGLVPALSSTHQLRGIFESVETVDALGEEALLHLREAQEGCGEGPPPPSLSRSSLSSRDDEVAPWRRVVELARQCEKARQQELSREQKRSAAVASPTPFAGARQSKRALAVRKLDAPSDMTRMGTWHQALRGGGDGPAARHVTRATSKEVGRRARFGARALAEALCRIAFTWLGSYGNSRQQRMGGYARVLWLLAFVREAAAQLRQSLRRRSETLRGPLERALALTEEALWGVPPAEEQLPLLPPTTVGEVLLRPEQRRARGRGGQAPATSPENSEQEAAAEGSREPKLRSARPRAGRRRNSVPSLPRGGVAAGGAAAAPLACPGVSAVRSQSLERPCSSDTDASPRSPAVKKRSSLFPVGKPLESCEIPDAPRLDALADALAQEEEEDLPPDSECIASGACRLCRRECGGDPHGAWGNPRCRGCSLVDRLHLADHALRPLLLDWFPLPAPPRPQAPPAGAPGPERPALTPPQVATVAGATALRSSGASAG</sequence>
<evidence type="ECO:0000313" key="3">
    <source>
        <dbReference type="Proteomes" id="UP001189429"/>
    </source>
</evidence>
<feature type="region of interest" description="Disordered" evidence="1">
    <location>
        <begin position="789"/>
        <end position="812"/>
    </location>
</feature>
<protein>
    <submittedName>
        <fullName evidence="2">Uncharacterized protein</fullName>
    </submittedName>
</protein>
<keyword evidence="3" id="KW-1185">Reference proteome</keyword>
<accession>A0ABN9W6V2</accession>
<dbReference type="Proteomes" id="UP001189429">
    <property type="component" value="Unassembled WGS sequence"/>
</dbReference>
<feature type="compositionally biased region" description="Basic and acidic residues" evidence="1">
    <location>
        <begin position="535"/>
        <end position="544"/>
    </location>
</feature>
<proteinExistence type="predicted"/>
<gene>
    <name evidence="2" type="ORF">PCOR1329_LOCUS63482</name>
</gene>
<comment type="caution">
    <text evidence="2">The sequence shown here is derived from an EMBL/GenBank/DDBJ whole genome shotgun (WGS) entry which is preliminary data.</text>
</comment>
<evidence type="ECO:0000313" key="2">
    <source>
        <dbReference type="EMBL" id="CAK0880318.1"/>
    </source>
</evidence>
<feature type="compositionally biased region" description="Pro residues" evidence="1">
    <location>
        <begin position="907"/>
        <end position="920"/>
    </location>
</feature>